<protein>
    <recommendedName>
        <fullName evidence="3">rRNA adenine N(6)-methyltransferase</fullName>
    </recommendedName>
</protein>
<keyword evidence="2" id="KW-1185">Reference proteome</keyword>
<dbReference type="VEuPathDB" id="FungiDB:HMPREF1541_00805"/>
<dbReference type="InterPro" id="IPR029063">
    <property type="entry name" value="SAM-dependent_MTases_sf"/>
</dbReference>
<evidence type="ECO:0000313" key="1">
    <source>
        <dbReference type="EMBL" id="ETN46619.1"/>
    </source>
</evidence>
<sequence>MRPRISLGEAASVATELRSWYLTSARNNPRTQIVNPRLCQDILQRLAPSLERHKGCTLLDINPGVCQWSEHLHDIVQPRRHILAEPKRETFAPFINPLLEKVGSRYEWTDKGLGSIIHDTKFFEEENLDQKDQLTTSNPNILVTINLSDNVLNPKGGLTVRAHTYFINNLYASLFTLRNDLFRHGLFRVLAWLPDEDKHLFVPRTVEQRSKQSLQLDTTCSVTEVASLSSTAEDENPRHQRIYDLSIEDLRTVRKKDRAAGIFVPSHHPDTDPLPPAVHLHPSVESYKSIDHLERHAYQDELMSLDDQVKREFPEVYEAYAPGWLSVDKRIPRSHSNEPLIKQWKLLYVRARTLHKTYLLKTSIAKEQRDIEAQWRAAQEGGDEEALKGLKHRAEKNLAAVKKQKATNQQWVRKAIDDYRAYDMQAFSWYRRPYNPLVTSTSHFARSKGDFAKQKALALVDIEPDPNFRKTFDTDTRWRIFDYVITRLSVAWTRDVYTALQHIIPAGVDEFIEMVPSLKDPRRGGWHDLRELRMRSLPAEIWVDIALAYHEWPFRLTEKELWNEHDKVRSLSDPVLLK</sequence>
<gene>
    <name evidence="1" type="ORF">HMPREF1541_00805</name>
</gene>
<name>W2SFD3_CYPE1</name>
<dbReference type="InterPro" id="IPR023165">
    <property type="entry name" value="rRNA_Ade_diMease-like_C"/>
</dbReference>
<organism evidence="1 2">
    <name type="scientific">Cyphellophora europaea (strain CBS 101466)</name>
    <name type="common">Phialophora europaea</name>
    <dbReference type="NCBI Taxonomy" id="1220924"/>
    <lineage>
        <taxon>Eukaryota</taxon>
        <taxon>Fungi</taxon>
        <taxon>Dikarya</taxon>
        <taxon>Ascomycota</taxon>
        <taxon>Pezizomycotina</taxon>
        <taxon>Eurotiomycetes</taxon>
        <taxon>Chaetothyriomycetidae</taxon>
        <taxon>Chaetothyriales</taxon>
        <taxon>Cyphellophoraceae</taxon>
        <taxon>Cyphellophora</taxon>
    </lineage>
</organism>
<dbReference type="RefSeq" id="XP_008711331.1">
    <property type="nucleotide sequence ID" value="XM_008713109.1"/>
</dbReference>
<evidence type="ECO:0008006" key="3">
    <source>
        <dbReference type="Google" id="ProtNLM"/>
    </source>
</evidence>
<dbReference type="HOGENOM" id="CLU_014537_1_0_1"/>
<proteinExistence type="predicted"/>
<dbReference type="Gene3D" id="1.10.8.100">
    <property type="entry name" value="Ribosomal RNA adenine dimethylase-like, domain 2"/>
    <property type="match status" value="1"/>
</dbReference>
<reference evidence="1 2" key="1">
    <citation type="submission" date="2013-03" db="EMBL/GenBank/DDBJ databases">
        <title>The Genome Sequence of Phialophora europaea CBS 101466.</title>
        <authorList>
            <consortium name="The Broad Institute Genomics Platform"/>
            <person name="Cuomo C."/>
            <person name="de Hoog S."/>
            <person name="Gorbushina A."/>
            <person name="Walker B."/>
            <person name="Young S.K."/>
            <person name="Zeng Q."/>
            <person name="Gargeya S."/>
            <person name="Fitzgerald M."/>
            <person name="Haas B."/>
            <person name="Abouelleil A."/>
            <person name="Allen A.W."/>
            <person name="Alvarado L."/>
            <person name="Arachchi H.M."/>
            <person name="Berlin A.M."/>
            <person name="Chapman S.B."/>
            <person name="Gainer-Dewar J."/>
            <person name="Goldberg J."/>
            <person name="Griggs A."/>
            <person name="Gujja S."/>
            <person name="Hansen M."/>
            <person name="Howarth C."/>
            <person name="Imamovic A."/>
            <person name="Ireland A."/>
            <person name="Larimer J."/>
            <person name="McCowan C."/>
            <person name="Murphy C."/>
            <person name="Pearson M."/>
            <person name="Poon T.W."/>
            <person name="Priest M."/>
            <person name="Roberts A."/>
            <person name="Saif S."/>
            <person name="Shea T."/>
            <person name="Sisk P."/>
            <person name="Sykes S."/>
            <person name="Wortman J."/>
            <person name="Nusbaum C."/>
            <person name="Birren B."/>
        </authorList>
    </citation>
    <scope>NUCLEOTIDE SEQUENCE [LARGE SCALE GENOMIC DNA]</scope>
    <source>
        <strain evidence="1 2">CBS 101466</strain>
    </source>
</reference>
<dbReference type="eggNOG" id="ENOG502QY7G">
    <property type="taxonomic scope" value="Eukaryota"/>
</dbReference>
<dbReference type="GeneID" id="19968144"/>
<dbReference type="Gene3D" id="3.40.50.150">
    <property type="entry name" value="Vaccinia Virus protein VP39"/>
    <property type="match status" value="1"/>
</dbReference>
<dbReference type="InParanoid" id="W2SFD3"/>
<dbReference type="AlphaFoldDB" id="W2SFD3"/>
<dbReference type="Proteomes" id="UP000030752">
    <property type="component" value="Unassembled WGS sequence"/>
</dbReference>
<dbReference type="EMBL" id="KB822711">
    <property type="protein sequence ID" value="ETN46619.1"/>
    <property type="molecule type" value="Genomic_DNA"/>
</dbReference>
<accession>W2SFD3</accession>
<dbReference type="OrthoDB" id="16079at2759"/>
<evidence type="ECO:0000313" key="2">
    <source>
        <dbReference type="Proteomes" id="UP000030752"/>
    </source>
</evidence>